<keyword evidence="7" id="KW-1185">Reference proteome</keyword>
<organism evidence="6 7">
    <name type="scientific">Clostridium thailandense</name>
    <dbReference type="NCBI Taxonomy" id="2794346"/>
    <lineage>
        <taxon>Bacteria</taxon>
        <taxon>Bacillati</taxon>
        <taxon>Bacillota</taxon>
        <taxon>Clostridia</taxon>
        <taxon>Eubacteriales</taxon>
        <taxon>Clostridiaceae</taxon>
        <taxon>Clostridium</taxon>
    </lineage>
</organism>
<evidence type="ECO:0000256" key="2">
    <source>
        <dbReference type="ARBA" id="ARBA00023015"/>
    </source>
</evidence>
<dbReference type="EMBL" id="JAEEGC010000036">
    <property type="protein sequence ID" value="MBV7272969.1"/>
    <property type="molecule type" value="Genomic_DNA"/>
</dbReference>
<dbReference type="CDD" id="cd05466">
    <property type="entry name" value="PBP2_LTTR_substrate"/>
    <property type="match status" value="1"/>
</dbReference>
<evidence type="ECO:0000259" key="5">
    <source>
        <dbReference type="PROSITE" id="PS50931"/>
    </source>
</evidence>
<dbReference type="Proteomes" id="UP000694308">
    <property type="component" value="Unassembled WGS sequence"/>
</dbReference>
<evidence type="ECO:0000256" key="3">
    <source>
        <dbReference type="ARBA" id="ARBA00023125"/>
    </source>
</evidence>
<evidence type="ECO:0000313" key="6">
    <source>
        <dbReference type="EMBL" id="MBV7272969.1"/>
    </source>
</evidence>
<keyword evidence="3" id="KW-0238">DNA-binding</keyword>
<accession>A0A949TYP8</accession>
<keyword evidence="2" id="KW-0805">Transcription regulation</keyword>
<dbReference type="PROSITE" id="PS50931">
    <property type="entry name" value="HTH_LYSR"/>
    <property type="match status" value="1"/>
</dbReference>
<dbReference type="InterPro" id="IPR000847">
    <property type="entry name" value="LysR_HTH_N"/>
</dbReference>
<dbReference type="RefSeq" id="WP_218320003.1">
    <property type="nucleotide sequence ID" value="NZ_JAEEGC010000036.1"/>
</dbReference>
<dbReference type="GO" id="GO:0003700">
    <property type="term" value="F:DNA-binding transcription factor activity"/>
    <property type="evidence" value="ECO:0007669"/>
    <property type="project" value="InterPro"/>
</dbReference>
<name>A0A949TYP8_9CLOT</name>
<protein>
    <submittedName>
        <fullName evidence="6">LysR family transcriptional regulator</fullName>
    </submittedName>
</protein>
<dbReference type="PANTHER" id="PTHR30346:SF0">
    <property type="entry name" value="HCA OPERON TRANSCRIPTIONAL ACTIVATOR HCAR"/>
    <property type="match status" value="1"/>
</dbReference>
<comment type="similarity">
    <text evidence="1">Belongs to the LysR transcriptional regulatory family.</text>
</comment>
<proteinExistence type="inferred from homology"/>
<dbReference type="GO" id="GO:0003677">
    <property type="term" value="F:DNA binding"/>
    <property type="evidence" value="ECO:0007669"/>
    <property type="project" value="UniProtKB-KW"/>
</dbReference>
<dbReference type="Pfam" id="PF00126">
    <property type="entry name" value="HTH_1"/>
    <property type="match status" value="1"/>
</dbReference>
<sequence>MNMLLSNINIQQIVIFLAVAEQGGFAKAALTLHMTQSAISKSIAKLESELNLMLFIRTTKKLSLTNVGDFLYKRWKVELSQMQNTYREALEIHMQEEKSINICIANTTHPDKYFWPVIELFQQKYSDVKLNIDSDYLTTLYEKLTDGIYDIIFVPDFNYYSFDDKIVSWKWVAINNIQIIVPDKNPLSQKSLLTIDDIKNESFIIIEDDDTSKNYSKFFYDFFKKTNIKPRIGKSYKNAYSAKAAYKMIQDLMLTDDYFDLGQYENLKRIPLQGYYNGIVCVWNKKIRTPYIQKLIDFFPNYDINSFKGLSHLR</sequence>
<evidence type="ECO:0000313" key="7">
    <source>
        <dbReference type="Proteomes" id="UP000694308"/>
    </source>
</evidence>
<dbReference type="AlphaFoldDB" id="A0A949TYP8"/>
<dbReference type="Pfam" id="PF03466">
    <property type="entry name" value="LysR_substrate"/>
    <property type="match status" value="1"/>
</dbReference>
<feature type="domain" description="HTH lysR-type" evidence="5">
    <location>
        <begin position="8"/>
        <end position="65"/>
    </location>
</feature>
<gene>
    <name evidence="6" type="ORF">I6U48_08585</name>
</gene>
<keyword evidence="4" id="KW-0804">Transcription</keyword>
<dbReference type="GO" id="GO:0032993">
    <property type="term" value="C:protein-DNA complex"/>
    <property type="evidence" value="ECO:0007669"/>
    <property type="project" value="TreeGrafter"/>
</dbReference>
<evidence type="ECO:0000256" key="1">
    <source>
        <dbReference type="ARBA" id="ARBA00009437"/>
    </source>
</evidence>
<dbReference type="FunFam" id="1.10.10.10:FF:000001">
    <property type="entry name" value="LysR family transcriptional regulator"/>
    <property type="match status" value="1"/>
</dbReference>
<dbReference type="PANTHER" id="PTHR30346">
    <property type="entry name" value="TRANSCRIPTIONAL DUAL REGULATOR HCAR-RELATED"/>
    <property type="match status" value="1"/>
</dbReference>
<evidence type="ECO:0000256" key="4">
    <source>
        <dbReference type="ARBA" id="ARBA00023163"/>
    </source>
</evidence>
<reference evidence="6" key="1">
    <citation type="submission" date="2020-12" db="EMBL/GenBank/DDBJ databases">
        <title>Clostridium thailandense sp. nov., a novel acetogenic bacterium isolated from peat land soil in Thailand.</title>
        <authorList>
            <person name="Chaikitkaew S."/>
            <person name="Birkeland N.K."/>
        </authorList>
    </citation>
    <scope>NUCLEOTIDE SEQUENCE</scope>
    <source>
        <strain evidence="6">PL3</strain>
    </source>
</reference>
<dbReference type="InterPro" id="IPR005119">
    <property type="entry name" value="LysR_subst-bd"/>
</dbReference>
<comment type="caution">
    <text evidence="6">The sequence shown here is derived from an EMBL/GenBank/DDBJ whole genome shotgun (WGS) entry which is preliminary data.</text>
</comment>